<feature type="transmembrane region" description="Helical" evidence="6">
    <location>
        <begin position="59"/>
        <end position="78"/>
    </location>
</feature>
<keyword evidence="9" id="KW-0966">Cell projection</keyword>
<keyword evidence="9" id="KW-0282">Flagellum</keyword>
<feature type="transmembrane region" description="Helical" evidence="6">
    <location>
        <begin position="90"/>
        <end position="110"/>
    </location>
</feature>
<feature type="transmembrane region" description="Helical" evidence="6">
    <location>
        <begin position="259"/>
        <end position="281"/>
    </location>
</feature>
<evidence type="ECO:0000256" key="1">
    <source>
        <dbReference type="ARBA" id="ARBA00004651"/>
    </source>
</evidence>
<dbReference type="OrthoDB" id="65749at2157"/>
<dbReference type="InterPro" id="IPR052218">
    <property type="entry name" value="Preflagellin_Peptidase"/>
</dbReference>
<accession>A0A1H7P7R8</accession>
<keyword evidence="2" id="KW-1003">Cell membrane</keyword>
<proteinExistence type="predicted"/>
<protein>
    <submittedName>
        <fullName evidence="9">Preflagellin peptidase FlaK</fullName>
    </submittedName>
</protein>
<evidence type="ECO:0000256" key="2">
    <source>
        <dbReference type="ARBA" id="ARBA00022475"/>
    </source>
</evidence>
<dbReference type="GO" id="GO:0004190">
    <property type="term" value="F:aspartic-type endopeptidase activity"/>
    <property type="evidence" value="ECO:0007669"/>
    <property type="project" value="InterPro"/>
</dbReference>
<evidence type="ECO:0000313" key="10">
    <source>
        <dbReference type="Proteomes" id="UP000199506"/>
    </source>
</evidence>
<reference evidence="9 10" key="1">
    <citation type="submission" date="2016-10" db="EMBL/GenBank/DDBJ databases">
        <authorList>
            <person name="de Groot N.N."/>
        </authorList>
    </citation>
    <scope>NUCLEOTIDE SEQUENCE [LARGE SCALE GENOMIC DNA]</scope>
    <source>
        <strain evidence="9 10">DSM 11978</strain>
    </source>
</reference>
<evidence type="ECO:0000313" key="9">
    <source>
        <dbReference type="EMBL" id="SEL31686.1"/>
    </source>
</evidence>
<dbReference type="InterPro" id="IPR009639">
    <property type="entry name" value="Pept_A24A_C_arc"/>
</dbReference>
<evidence type="ECO:0000259" key="8">
    <source>
        <dbReference type="Pfam" id="PF06819"/>
    </source>
</evidence>
<dbReference type="PANTHER" id="PTHR36506:SF1">
    <property type="entry name" value="PREFLAGELLIN PEPTIDASE"/>
    <property type="match status" value="1"/>
</dbReference>
<feature type="domain" description="Peptidase A24A-predicted C-terminal archaea" evidence="8">
    <location>
        <begin position="162"/>
        <end position="252"/>
    </location>
</feature>
<gene>
    <name evidence="9" type="ORF">SAMN05216439_0345</name>
</gene>
<dbReference type="InterPro" id="IPR000045">
    <property type="entry name" value="Prepilin_IV_endopep_pep"/>
</dbReference>
<evidence type="ECO:0000256" key="3">
    <source>
        <dbReference type="ARBA" id="ARBA00022692"/>
    </source>
</evidence>
<dbReference type="Pfam" id="PF06819">
    <property type="entry name" value="Arc_PepC"/>
    <property type="match status" value="1"/>
</dbReference>
<dbReference type="Pfam" id="PF01478">
    <property type="entry name" value="Peptidase_A24"/>
    <property type="match status" value="1"/>
</dbReference>
<dbReference type="EMBL" id="FOAK01000014">
    <property type="protein sequence ID" value="SEL31686.1"/>
    <property type="molecule type" value="Genomic_DNA"/>
</dbReference>
<name>A0A1H7P7R8_9EURY</name>
<feature type="transmembrane region" description="Helical" evidence="6">
    <location>
        <begin position="6"/>
        <end position="23"/>
    </location>
</feature>
<evidence type="ECO:0000256" key="5">
    <source>
        <dbReference type="ARBA" id="ARBA00023136"/>
    </source>
</evidence>
<dbReference type="AlphaFoldDB" id="A0A1H7P7R8"/>
<dbReference type="Gene3D" id="1.20.120.1220">
    <property type="match status" value="1"/>
</dbReference>
<dbReference type="Proteomes" id="UP000199506">
    <property type="component" value="Unassembled WGS sequence"/>
</dbReference>
<feature type="transmembrane region" description="Helical" evidence="6">
    <location>
        <begin position="35"/>
        <end position="53"/>
    </location>
</feature>
<evidence type="ECO:0000256" key="4">
    <source>
        <dbReference type="ARBA" id="ARBA00022989"/>
    </source>
</evidence>
<comment type="subcellular location">
    <subcellularLocation>
        <location evidence="1">Cell membrane</location>
        <topology evidence="1">Multi-pass membrane protein</topology>
    </subcellularLocation>
</comment>
<feature type="transmembrane region" description="Helical" evidence="6">
    <location>
        <begin position="122"/>
        <end position="143"/>
    </location>
</feature>
<dbReference type="RefSeq" id="WP_083234875.1">
    <property type="nucleotide sequence ID" value="NZ_JBANCJ010000002.1"/>
</dbReference>
<keyword evidence="5 6" id="KW-0472">Membrane</keyword>
<evidence type="ECO:0000256" key="6">
    <source>
        <dbReference type="SAM" id="Phobius"/>
    </source>
</evidence>
<feature type="domain" description="Prepilin type IV endopeptidase peptidase" evidence="7">
    <location>
        <begin position="12"/>
        <end position="107"/>
    </location>
</feature>
<dbReference type="STRING" id="190974.SAMN05216439_0345"/>
<organism evidence="9 10">
    <name type="scientific">Methanobrevibacter gottschalkii</name>
    <dbReference type="NCBI Taxonomy" id="190974"/>
    <lineage>
        <taxon>Archaea</taxon>
        <taxon>Methanobacteriati</taxon>
        <taxon>Methanobacteriota</taxon>
        <taxon>Methanomada group</taxon>
        <taxon>Methanobacteria</taxon>
        <taxon>Methanobacteriales</taxon>
        <taxon>Methanobacteriaceae</taxon>
        <taxon>Methanobrevibacter</taxon>
    </lineage>
</organism>
<dbReference type="GO" id="GO:0005886">
    <property type="term" value="C:plasma membrane"/>
    <property type="evidence" value="ECO:0007669"/>
    <property type="project" value="UniProtKB-SubCell"/>
</dbReference>
<dbReference type="PANTHER" id="PTHR36506">
    <property type="entry name" value="PREFLAGELLIN PEPTIDASE"/>
    <property type="match status" value="1"/>
</dbReference>
<keyword evidence="4 6" id="KW-1133">Transmembrane helix</keyword>
<evidence type="ECO:0000259" key="7">
    <source>
        <dbReference type="Pfam" id="PF01478"/>
    </source>
</evidence>
<sequence length="288" mass="32889">MIITTIFLIQIIITVLFSIMAAIYDIKSNIVPNKLNYSLIFFGLFSNLILSIISNNIKYILASFISMFITYAVTYMLWKLNIWGGGDVKLFTAIATVIPSGLNINFLNIFPQLSVYPFSFSVVINSILVSFPFLVIFVTHLIFKNKVFMGNIDFLVNIFNIESLKYIKNSTLNKLIPIKDLKEGMIVNDYYFNNEHIIELLSEMGGNLEIYKSNRNDFKYYFKSQSAGGITNEEVWQLKIMNSQDIISDNISIKLSFPFAPAIFLGLVIAIVYGDMMMLIIKNIFLVI</sequence>
<keyword evidence="9" id="KW-0969">Cilium</keyword>
<keyword evidence="3 6" id="KW-0812">Transmembrane</keyword>